<dbReference type="PANTHER" id="PTHR35867:SF1">
    <property type="entry name" value="PROTEIN RSEC"/>
    <property type="match status" value="1"/>
</dbReference>
<evidence type="ECO:0000256" key="1">
    <source>
        <dbReference type="SAM" id="Phobius"/>
    </source>
</evidence>
<protein>
    <submittedName>
        <fullName evidence="2">Positive regulator of sigma(E), RseC/MucC</fullName>
    </submittedName>
</protein>
<reference evidence="2 3" key="1">
    <citation type="submission" date="2016-11" db="EMBL/GenBank/DDBJ databases">
        <authorList>
            <person name="Jaros S."/>
            <person name="Januszkiewicz K."/>
            <person name="Wedrychowicz H."/>
        </authorList>
    </citation>
    <scope>NUCLEOTIDE SEQUENCE [LARGE SCALE GENOMIC DNA]</scope>
    <source>
        <strain evidence="2 3">DSM 17477</strain>
    </source>
</reference>
<feature type="transmembrane region" description="Helical" evidence="1">
    <location>
        <begin position="65"/>
        <end position="92"/>
    </location>
</feature>
<keyword evidence="1" id="KW-0472">Membrane</keyword>
<keyword evidence="1" id="KW-1133">Transmembrane helix</keyword>
<evidence type="ECO:0000313" key="2">
    <source>
        <dbReference type="EMBL" id="SHI68315.1"/>
    </source>
</evidence>
<dbReference type="PANTHER" id="PTHR35867">
    <property type="entry name" value="PROTEIN RSEC"/>
    <property type="match status" value="1"/>
</dbReference>
<dbReference type="Proteomes" id="UP000184052">
    <property type="component" value="Unassembled WGS sequence"/>
</dbReference>
<name>A0A1M6D4W4_9FIRM</name>
<accession>A0A1M6D4W4</accession>
<dbReference type="OrthoDB" id="1734233at2"/>
<dbReference type="AlphaFoldDB" id="A0A1M6D4W4"/>
<dbReference type="Pfam" id="PF04246">
    <property type="entry name" value="RseC_MucC"/>
    <property type="match status" value="1"/>
</dbReference>
<keyword evidence="3" id="KW-1185">Reference proteome</keyword>
<gene>
    <name evidence="2" type="ORF">SAMN02745751_00784</name>
</gene>
<sequence length="138" mass="15088">MEKIAQVVFIENGTAHIKVARASACGDNCASCGSQCTDEGHVLKVKDEGYFPGQLLTVTTKDVNVLLYSMVAYGIPLLVMIIASLLAYNFIAWGNREIVSSAIGVLSLVVSFYILRTVDKKIFKHNDIIESISPYRGE</sequence>
<evidence type="ECO:0000313" key="3">
    <source>
        <dbReference type="Proteomes" id="UP000184052"/>
    </source>
</evidence>
<organism evidence="2 3">
    <name type="scientific">Dethiosulfatibacter aminovorans DSM 17477</name>
    <dbReference type="NCBI Taxonomy" id="1121476"/>
    <lineage>
        <taxon>Bacteria</taxon>
        <taxon>Bacillati</taxon>
        <taxon>Bacillota</taxon>
        <taxon>Tissierellia</taxon>
        <taxon>Dethiosulfatibacter</taxon>
    </lineage>
</organism>
<dbReference type="RefSeq" id="WP_073047481.1">
    <property type="nucleotide sequence ID" value="NZ_FQZL01000006.1"/>
</dbReference>
<keyword evidence="1" id="KW-0812">Transmembrane</keyword>
<dbReference type="STRING" id="1121476.SAMN02745751_00784"/>
<dbReference type="InterPro" id="IPR007359">
    <property type="entry name" value="SigmaE_reg_RseC_MucC"/>
</dbReference>
<feature type="transmembrane region" description="Helical" evidence="1">
    <location>
        <begin position="98"/>
        <end position="115"/>
    </location>
</feature>
<proteinExistence type="predicted"/>
<dbReference type="EMBL" id="FQZL01000006">
    <property type="protein sequence ID" value="SHI68315.1"/>
    <property type="molecule type" value="Genomic_DNA"/>
</dbReference>